<feature type="compositionally biased region" description="Acidic residues" evidence="15">
    <location>
        <begin position="100"/>
        <end position="116"/>
    </location>
</feature>
<dbReference type="FunFam" id="1.20.1270.60:FF:000012">
    <property type="entry name" value="Sorting nexin 2"/>
    <property type="match status" value="1"/>
</dbReference>
<dbReference type="GO" id="GO:0035091">
    <property type="term" value="F:phosphatidylinositol binding"/>
    <property type="evidence" value="ECO:0007669"/>
    <property type="project" value="InterPro"/>
</dbReference>
<dbReference type="InterPro" id="IPR001683">
    <property type="entry name" value="PX_dom"/>
</dbReference>
<evidence type="ECO:0000256" key="1">
    <source>
        <dbReference type="ARBA" id="ARBA00004469"/>
    </source>
</evidence>
<keyword evidence="7" id="KW-0597">Phosphoprotein</keyword>
<dbReference type="AlphaFoldDB" id="A0AAV2L0W0"/>
<keyword evidence="14" id="KW-0175">Coiled coil</keyword>
<feature type="region of interest" description="Disordered" evidence="15">
    <location>
        <begin position="307"/>
        <end position="332"/>
    </location>
</feature>
<sequence length="772" mass="86527">MATSSERSPPPFPDSEEQDILQDTEDEIGQQQQRDSDYGEDEDDELFMSTISDPPDTDTTPAVTSQNTDPSLESPIDDPMMELVSEPSDSKPAADVLSEPSDEFEDLSNTESDTNDDPMAKTDTTDDFFDLLGSESESKKAVAQMEVTHTAEIQLEKEVTPALVDVMLDFSLPETKLEDTVVVLGSDSNAKSDLSVPETRPVEPLLDSPLKVEAKMQNAAVVDLFGDDEEGSDLFAEPKLSKASKLPQKSLFEEVDNNLFPEPLGANDKKPVTVSVPVGLEPKAIVTKAEVEVRSKASVLTEPDDFFSEETMVTESAQKMQSGTTSKTNGLQEEEGDIFAEATVELSLDSPRNERKREPSKPSPPTALSAAAGLSPPEALEELEEEEEDDDKFEIQVSVKAPEKVGDGMTAYMAYKVFTQTSLAMFRNPTFSVRRRYSDFLGLYEKLSEKHGPNGYIVPPPPEKNLLGMTKVKVGKEDSSSVDFLERRRGALERYLQRVVCHPTLLQDPDVREFLEREELPRAVNTQALSGAGFLKMINRATDAVSKMTIKMNESDVWFEDKLQEVESSDQQFRKLHALVESLVLHRKELSTNTASFAKSTAMLGSAEDNTALSRALSQLSEVEDKMEQLHQDQASNDAFGLAEHIADFIRLLGAIRGSFDHRMKAWQRWQDAQSMLQKKREAEAKLLWANKPDKLQLAKEEIAEWEAKVTQYEREFERVSATVRKEVLHFEKERTQNFKRQIMKYLESLLRSQHQLIKYWEAFLPEAKAIA</sequence>
<protein>
    <recommendedName>
        <fullName evidence="5">Sorting nexin-1</fullName>
    </recommendedName>
</protein>
<dbReference type="PANTHER" id="PTHR10555:SF129">
    <property type="entry name" value="SORTING NEXIN-1"/>
    <property type="match status" value="1"/>
</dbReference>
<keyword evidence="13" id="KW-0966">Cell projection</keyword>
<organism evidence="17 18">
    <name type="scientific">Knipowitschia caucasica</name>
    <name type="common">Caucasian dwarf goby</name>
    <name type="synonym">Pomatoschistus caucasicus</name>
    <dbReference type="NCBI Taxonomy" id="637954"/>
    <lineage>
        <taxon>Eukaryota</taxon>
        <taxon>Metazoa</taxon>
        <taxon>Chordata</taxon>
        <taxon>Craniata</taxon>
        <taxon>Vertebrata</taxon>
        <taxon>Euteleostomi</taxon>
        <taxon>Actinopterygii</taxon>
        <taxon>Neopterygii</taxon>
        <taxon>Teleostei</taxon>
        <taxon>Neoteleostei</taxon>
        <taxon>Acanthomorphata</taxon>
        <taxon>Gobiaria</taxon>
        <taxon>Gobiiformes</taxon>
        <taxon>Gobioidei</taxon>
        <taxon>Gobiidae</taxon>
        <taxon>Gobiinae</taxon>
        <taxon>Knipowitschia</taxon>
    </lineage>
</organism>
<reference evidence="17 18" key="1">
    <citation type="submission" date="2024-04" db="EMBL/GenBank/DDBJ databases">
        <authorList>
            <person name="Waldvogel A.-M."/>
            <person name="Schoenle A."/>
        </authorList>
    </citation>
    <scope>NUCLEOTIDE SEQUENCE [LARGE SCALE GENOMIC DNA]</scope>
</reference>
<evidence type="ECO:0000256" key="12">
    <source>
        <dbReference type="ARBA" id="ARBA00023136"/>
    </source>
</evidence>
<keyword evidence="6" id="KW-0813">Transport</keyword>
<comment type="similarity">
    <text evidence="4">Belongs to the sorting nexin family.</text>
</comment>
<evidence type="ECO:0000256" key="6">
    <source>
        <dbReference type="ARBA" id="ARBA00022448"/>
    </source>
</evidence>
<evidence type="ECO:0000313" key="18">
    <source>
        <dbReference type="Proteomes" id="UP001497482"/>
    </source>
</evidence>
<feature type="compositionally biased region" description="Polar residues" evidence="15">
    <location>
        <begin position="62"/>
        <end position="71"/>
    </location>
</feature>
<dbReference type="SMART" id="SM00312">
    <property type="entry name" value="PX"/>
    <property type="match status" value="1"/>
</dbReference>
<dbReference type="SUPFAM" id="SSF64268">
    <property type="entry name" value="PX domain"/>
    <property type="match status" value="1"/>
</dbReference>
<dbReference type="FunFam" id="3.30.1520.10:FF:000015">
    <property type="entry name" value="Sorting nexin 1"/>
    <property type="match status" value="1"/>
</dbReference>
<keyword evidence="8" id="KW-0967">Endosome</keyword>
<evidence type="ECO:0000256" key="8">
    <source>
        <dbReference type="ARBA" id="ARBA00022753"/>
    </source>
</evidence>
<name>A0AAV2L0W0_KNICA</name>
<evidence type="ECO:0000256" key="7">
    <source>
        <dbReference type="ARBA" id="ARBA00022553"/>
    </source>
</evidence>
<dbReference type="InterPro" id="IPR027267">
    <property type="entry name" value="AH/BAR_dom_sf"/>
</dbReference>
<dbReference type="Pfam" id="PF00787">
    <property type="entry name" value="PX"/>
    <property type="match status" value="1"/>
</dbReference>
<feature type="compositionally biased region" description="Basic and acidic residues" evidence="15">
    <location>
        <begin position="351"/>
        <end position="360"/>
    </location>
</feature>
<evidence type="ECO:0000256" key="14">
    <source>
        <dbReference type="SAM" id="Coils"/>
    </source>
</evidence>
<feature type="region of interest" description="Disordered" evidence="15">
    <location>
        <begin position="1"/>
        <end position="128"/>
    </location>
</feature>
<keyword evidence="11" id="KW-0333">Golgi apparatus</keyword>
<evidence type="ECO:0000256" key="9">
    <source>
        <dbReference type="ARBA" id="ARBA00022927"/>
    </source>
</evidence>
<dbReference type="EMBL" id="OZ035842">
    <property type="protein sequence ID" value="CAL1594685.1"/>
    <property type="molecule type" value="Genomic_DNA"/>
</dbReference>
<evidence type="ECO:0000313" key="17">
    <source>
        <dbReference type="EMBL" id="CAL1594685.1"/>
    </source>
</evidence>
<evidence type="ECO:0000256" key="2">
    <source>
        <dbReference type="ARBA" id="ARBA00004510"/>
    </source>
</evidence>
<evidence type="ECO:0000256" key="10">
    <source>
        <dbReference type="ARBA" id="ARBA00022990"/>
    </source>
</evidence>
<evidence type="ECO:0000256" key="15">
    <source>
        <dbReference type="SAM" id="MobiDB-lite"/>
    </source>
</evidence>
<feature type="compositionally biased region" description="Low complexity" evidence="15">
    <location>
        <begin position="366"/>
        <end position="375"/>
    </location>
</feature>
<dbReference type="GO" id="GO:0034498">
    <property type="term" value="P:early endosome to Golgi transport"/>
    <property type="evidence" value="ECO:0007669"/>
    <property type="project" value="TreeGrafter"/>
</dbReference>
<dbReference type="GO" id="GO:0030027">
    <property type="term" value="C:lamellipodium"/>
    <property type="evidence" value="ECO:0007669"/>
    <property type="project" value="UniProtKB-SubCell"/>
</dbReference>
<proteinExistence type="inferred from homology"/>
<evidence type="ECO:0000256" key="3">
    <source>
        <dbReference type="ARBA" id="ARBA00004546"/>
    </source>
</evidence>
<dbReference type="InterPro" id="IPR036871">
    <property type="entry name" value="PX_dom_sf"/>
</dbReference>
<evidence type="ECO:0000256" key="11">
    <source>
        <dbReference type="ARBA" id="ARBA00023034"/>
    </source>
</evidence>
<dbReference type="Proteomes" id="UP001497482">
    <property type="component" value="Chromosome 20"/>
</dbReference>
<feature type="domain" description="PX" evidence="16">
    <location>
        <begin position="393"/>
        <end position="522"/>
    </location>
</feature>
<feature type="compositionally biased region" description="Polar residues" evidence="15">
    <location>
        <begin position="311"/>
        <end position="331"/>
    </location>
</feature>
<keyword evidence="18" id="KW-1185">Reference proteome</keyword>
<keyword evidence="12" id="KW-0472">Membrane</keyword>
<dbReference type="PANTHER" id="PTHR10555">
    <property type="entry name" value="SORTING NEXIN"/>
    <property type="match status" value="1"/>
</dbReference>
<keyword evidence="9" id="KW-0653">Protein transport</keyword>
<dbReference type="Gene3D" id="1.20.1270.60">
    <property type="entry name" value="Arfaptin homology (AH) domain/BAR domain"/>
    <property type="match status" value="1"/>
</dbReference>
<evidence type="ECO:0000259" key="16">
    <source>
        <dbReference type="PROSITE" id="PS50195"/>
    </source>
</evidence>
<feature type="region of interest" description="Disordered" evidence="15">
    <location>
        <begin position="345"/>
        <end position="375"/>
    </location>
</feature>
<keyword evidence="10" id="KW-0007">Acetylation</keyword>
<accession>A0AAV2L0W0</accession>
<dbReference type="GO" id="GO:0031901">
    <property type="term" value="C:early endosome membrane"/>
    <property type="evidence" value="ECO:0007669"/>
    <property type="project" value="UniProtKB-SubCell"/>
</dbReference>
<dbReference type="InterPro" id="IPR015404">
    <property type="entry name" value="Vps5_C"/>
</dbReference>
<evidence type="ECO:0000256" key="13">
    <source>
        <dbReference type="ARBA" id="ARBA00023273"/>
    </source>
</evidence>
<dbReference type="Gene3D" id="3.30.1520.10">
    <property type="entry name" value="Phox-like domain"/>
    <property type="match status" value="1"/>
</dbReference>
<dbReference type="GO" id="GO:0015031">
    <property type="term" value="P:protein transport"/>
    <property type="evidence" value="ECO:0007669"/>
    <property type="project" value="UniProtKB-KW"/>
</dbReference>
<evidence type="ECO:0000256" key="5">
    <source>
        <dbReference type="ARBA" id="ARBA00020434"/>
    </source>
</evidence>
<dbReference type="GO" id="GO:0005794">
    <property type="term" value="C:Golgi apparatus"/>
    <property type="evidence" value="ECO:0007669"/>
    <property type="project" value="UniProtKB-SubCell"/>
</dbReference>
<feature type="compositionally biased region" description="Acidic residues" evidence="15">
    <location>
        <begin position="14"/>
        <end position="28"/>
    </location>
</feature>
<evidence type="ECO:0000256" key="4">
    <source>
        <dbReference type="ARBA" id="ARBA00010883"/>
    </source>
</evidence>
<comment type="subcellular location">
    <subcellularLocation>
        <location evidence="2">Cell projection</location>
        <location evidence="2">Lamellipodium</location>
    </subcellularLocation>
    <subcellularLocation>
        <location evidence="1">Early endosome membrane</location>
        <topology evidence="1">Peripheral membrane protein</topology>
        <orientation evidence="1">Cytoplasmic side</orientation>
    </subcellularLocation>
    <subcellularLocation>
        <location evidence="3">Golgi apparatus</location>
        <location evidence="3">trans-Golgi network membrane</location>
        <topology evidence="3">Peripheral membrane protein</topology>
        <orientation evidence="3">Cytoplasmic side</orientation>
    </subcellularLocation>
</comment>
<dbReference type="GO" id="GO:0005829">
    <property type="term" value="C:cytosol"/>
    <property type="evidence" value="ECO:0007669"/>
    <property type="project" value="GOC"/>
</dbReference>
<dbReference type="PROSITE" id="PS50195">
    <property type="entry name" value="PX"/>
    <property type="match status" value="1"/>
</dbReference>
<dbReference type="SUPFAM" id="SSF103657">
    <property type="entry name" value="BAR/IMD domain-like"/>
    <property type="match status" value="1"/>
</dbReference>
<gene>
    <name evidence="17" type="ORF">KC01_LOCUS23634</name>
</gene>
<feature type="coiled-coil region" evidence="14">
    <location>
        <begin position="696"/>
        <end position="723"/>
    </location>
</feature>
<dbReference type="Pfam" id="PF09325">
    <property type="entry name" value="Vps5"/>
    <property type="match status" value="1"/>
</dbReference>